<sequence length="71" mass="8406">MKSYHSSKKYPGLLIEYIYSPEDDDVMISGITARSEDVELLPFFEDPNLYENLRLECWEFGRDEYRFSDAA</sequence>
<name>A0ABT7CYR0_9BACT</name>
<dbReference type="RefSeq" id="WP_314005907.1">
    <property type="nucleotide sequence ID" value="NZ_JASJOT010000067.1"/>
</dbReference>
<reference evidence="1 2" key="1">
    <citation type="submission" date="2023-05" db="EMBL/GenBank/DDBJ databases">
        <authorList>
            <person name="Zhang X."/>
        </authorList>
    </citation>
    <scope>NUCLEOTIDE SEQUENCE [LARGE SCALE GENOMIC DNA]</scope>
    <source>
        <strain evidence="1 2">DM2B3-1</strain>
    </source>
</reference>
<comment type="caution">
    <text evidence="1">The sequence shown here is derived from an EMBL/GenBank/DDBJ whole genome shotgun (WGS) entry which is preliminary data.</text>
</comment>
<proteinExistence type="predicted"/>
<evidence type="ECO:0000313" key="2">
    <source>
        <dbReference type="Proteomes" id="UP001228581"/>
    </source>
</evidence>
<organism evidence="1 2">
    <name type="scientific">Xanthocytophaga flava</name>
    <dbReference type="NCBI Taxonomy" id="3048013"/>
    <lineage>
        <taxon>Bacteria</taxon>
        <taxon>Pseudomonadati</taxon>
        <taxon>Bacteroidota</taxon>
        <taxon>Cytophagia</taxon>
        <taxon>Cytophagales</taxon>
        <taxon>Rhodocytophagaceae</taxon>
        <taxon>Xanthocytophaga</taxon>
    </lineage>
</organism>
<dbReference type="EMBL" id="JASJOT010000067">
    <property type="protein sequence ID" value="MDJ1498915.1"/>
    <property type="molecule type" value="Genomic_DNA"/>
</dbReference>
<evidence type="ECO:0000313" key="1">
    <source>
        <dbReference type="EMBL" id="MDJ1498915.1"/>
    </source>
</evidence>
<keyword evidence="2" id="KW-1185">Reference proteome</keyword>
<dbReference type="Proteomes" id="UP001228581">
    <property type="component" value="Unassembled WGS sequence"/>
</dbReference>
<gene>
    <name evidence="1" type="ORF">QNI19_38665</name>
</gene>
<protein>
    <recommendedName>
        <fullName evidence="3">Transcriptional regulator</fullName>
    </recommendedName>
</protein>
<evidence type="ECO:0008006" key="3">
    <source>
        <dbReference type="Google" id="ProtNLM"/>
    </source>
</evidence>
<accession>A0ABT7CYR0</accession>